<sequence length="127" mass="14760">MIELLLTLMIITMTLPFVALFFSYINTPSFEEDMSIQQFFIFLRNDALLADNVYSENNKLFFNLTTNEIAKIEYYPSLIRRQVNGKGHEIYVRDIASLTIESLPYGSKIIVQTVKGETYEKTIAHYD</sequence>
<keyword evidence="1" id="KW-0812">Transmembrane</keyword>
<evidence type="ECO:0000313" key="2">
    <source>
        <dbReference type="EMBL" id="PXW80028.1"/>
    </source>
</evidence>
<name>A0A2V3VGU3_9BACI</name>
<dbReference type="AlphaFoldDB" id="A0A2V3VGU3"/>
<dbReference type="EMBL" id="QJJQ01000031">
    <property type="protein sequence ID" value="PXW80028.1"/>
    <property type="molecule type" value="Genomic_DNA"/>
</dbReference>
<dbReference type="Pfam" id="PF15980">
    <property type="entry name" value="ComGF"/>
    <property type="match status" value="1"/>
</dbReference>
<feature type="transmembrane region" description="Helical" evidence="1">
    <location>
        <begin position="6"/>
        <end position="25"/>
    </location>
</feature>
<dbReference type="RefSeq" id="WP_158525776.1">
    <property type="nucleotide sequence ID" value="NZ_JBHUHB010000001.1"/>
</dbReference>
<keyword evidence="1" id="KW-1133">Transmembrane helix</keyword>
<gene>
    <name evidence="2" type="ORF">DFR56_13111</name>
</gene>
<proteinExistence type="predicted"/>
<dbReference type="Proteomes" id="UP000247978">
    <property type="component" value="Unassembled WGS sequence"/>
</dbReference>
<evidence type="ECO:0000313" key="3">
    <source>
        <dbReference type="Proteomes" id="UP000247978"/>
    </source>
</evidence>
<accession>A0A2V3VGU3</accession>
<evidence type="ECO:0000256" key="1">
    <source>
        <dbReference type="SAM" id="Phobius"/>
    </source>
</evidence>
<keyword evidence="3" id="KW-1185">Reference proteome</keyword>
<comment type="caution">
    <text evidence="2">The sequence shown here is derived from an EMBL/GenBank/DDBJ whole genome shotgun (WGS) entry which is preliminary data.</text>
</comment>
<reference evidence="2 3" key="1">
    <citation type="submission" date="2018-05" db="EMBL/GenBank/DDBJ databases">
        <title>Genomic Encyclopedia of Type Strains, Phase IV (KMG-IV): sequencing the most valuable type-strain genomes for metagenomic binning, comparative biology and taxonomic classification.</title>
        <authorList>
            <person name="Goeker M."/>
        </authorList>
    </citation>
    <scope>NUCLEOTIDE SEQUENCE [LARGE SCALE GENOMIC DNA]</scope>
    <source>
        <strain evidence="2 3">DSM 28556</strain>
    </source>
</reference>
<keyword evidence="1" id="KW-0472">Membrane</keyword>
<dbReference type="InterPro" id="IPR016977">
    <property type="entry name" value="ComGF"/>
</dbReference>
<protein>
    <submittedName>
        <fullName evidence="2">Competence protein ComGF</fullName>
    </submittedName>
</protein>
<dbReference type="OrthoDB" id="2361316at2"/>
<organism evidence="2 3">
    <name type="scientific">Pseudogracilibacillus auburnensis</name>
    <dbReference type="NCBI Taxonomy" id="1494959"/>
    <lineage>
        <taxon>Bacteria</taxon>
        <taxon>Bacillati</taxon>
        <taxon>Bacillota</taxon>
        <taxon>Bacilli</taxon>
        <taxon>Bacillales</taxon>
        <taxon>Bacillaceae</taxon>
        <taxon>Pseudogracilibacillus</taxon>
    </lineage>
</organism>